<organism evidence="2 3">
    <name type="scientific">Trichuris muris</name>
    <name type="common">Mouse whipworm</name>
    <dbReference type="NCBI Taxonomy" id="70415"/>
    <lineage>
        <taxon>Eukaryota</taxon>
        <taxon>Metazoa</taxon>
        <taxon>Ecdysozoa</taxon>
        <taxon>Nematoda</taxon>
        <taxon>Enoplea</taxon>
        <taxon>Dorylaimia</taxon>
        <taxon>Trichinellida</taxon>
        <taxon>Trichuridae</taxon>
        <taxon>Trichuris</taxon>
    </lineage>
</organism>
<dbReference type="InterPro" id="IPR040676">
    <property type="entry name" value="DUF5641"/>
</dbReference>
<reference evidence="3" key="1">
    <citation type="submission" date="2019-12" db="UniProtKB">
        <authorList>
            <consortium name="WormBaseParasite"/>
        </authorList>
    </citation>
    <scope>IDENTIFICATION</scope>
</reference>
<keyword evidence="2" id="KW-1185">Reference proteome</keyword>
<dbReference type="AlphaFoldDB" id="A0A5S6R5S5"/>
<dbReference type="Gene3D" id="3.30.420.10">
    <property type="entry name" value="Ribonuclease H-like superfamily/Ribonuclease H"/>
    <property type="match status" value="1"/>
</dbReference>
<evidence type="ECO:0000313" key="2">
    <source>
        <dbReference type="Proteomes" id="UP000046395"/>
    </source>
</evidence>
<dbReference type="PROSITE" id="PS50994">
    <property type="entry name" value="INTEGRASE"/>
    <property type="match status" value="1"/>
</dbReference>
<dbReference type="STRING" id="70415.A0A5S6R5S5"/>
<dbReference type="Proteomes" id="UP000046395">
    <property type="component" value="Unassembled WGS sequence"/>
</dbReference>
<dbReference type="Pfam" id="PF18701">
    <property type="entry name" value="DUF5641"/>
    <property type="match status" value="1"/>
</dbReference>
<dbReference type="GO" id="GO:0015074">
    <property type="term" value="P:DNA integration"/>
    <property type="evidence" value="ECO:0007669"/>
    <property type="project" value="InterPro"/>
</dbReference>
<proteinExistence type="predicted"/>
<dbReference type="SUPFAM" id="SSF53098">
    <property type="entry name" value="Ribonuclease H-like"/>
    <property type="match status" value="1"/>
</dbReference>
<dbReference type="WBParaSite" id="TMUE_3000014562.1">
    <property type="protein sequence ID" value="TMUE_3000014562.1"/>
    <property type="gene ID" value="WBGene00302244"/>
</dbReference>
<dbReference type="InterPro" id="IPR036397">
    <property type="entry name" value="RNaseH_sf"/>
</dbReference>
<sequence>MEQEMAPLPASRLQGCFPFEQTGLDFVGPLYVRQGRKKTKGYICLFTRTATRAIHLEVTSDVSTKQFLHCLRRFFARRGHPITILSDNFRTFKAADRELHDLYKTLDCEKIRHETTSNRIHYLFITERAPWTGEHLVRSVKAPLRKVLRKTTLNFFEMRTVLCEVEPQVNSRPLTFVGDDPTSGDVLTPFHFLIGRGQSTLPEVTAALPLIDGTNTSERHDLRRRSAYQQRLLTHFWKRWRQEYIVTLSTRRKWTKTRREPQIGDIVLIAEDYVTKCKWPLRRVVQKYPGVNGLTRTVQVKTIRGMVTRPVARIHLLEAARED</sequence>
<dbReference type="GO" id="GO:0003676">
    <property type="term" value="F:nucleic acid binding"/>
    <property type="evidence" value="ECO:0007669"/>
    <property type="project" value="InterPro"/>
</dbReference>
<dbReference type="PANTHER" id="PTHR47331:SF1">
    <property type="entry name" value="GAG-LIKE PROTEIN"/>
    <property type="match status" value="1"/>
</dbReference>
<evidence type="ECO:0000259" key="1">
    <source>
        <dbReference type="PROSITE" id="PS50994"/>
    </source>
</evidence>
<dbReference type="InterPro" id="IPR001584">
    <property type="entry name" value="Integrase_cat-core"/>
</dbReference>
<name>A0A5S6R5S5_TRIMR</name>
<accession>A0A5S6R5S5</accession>
<dbReference type="PANTHER" id="PTHR47331">
    <property type="entry name" value="PHD-TYPE DOMAIN-CONTAINING PROTEIN"/>
    <property type="match status" value="1"/>
</dbReference>
<protein>
    <submittedName>
        <fullName evidence="3">Integrase catalytic domain-containing protein</fullName>
    </submittedName>
</protein>
<evidence type="ECO:0000313" key="3">
    <source>
        <dbReference type="WBParaSite" id="TMUE_3000014562.1"/>
    </source>
</evidence>
<dbReference type="InterPro" id="IPR012337">
    <property type="entry name" value="RNaseH-like_sf"/>
</dbReference>
<feature type="domain" description="Integrase catalytic" evidence="1">
    <location>
        <begin position="14"/>
        <end position="197"/>
    </location>
</feature>